<evidence type="ECO:0000313" key="2">
    <source>
        <dbReference type="EnsemblPlants" id="MELO3C004240.2.1"/>
    </source>
</evidence>
<feature type="region of interest" description="Disordered" evidence="1">
    <location>
        <begin position="69"/>
        <end position="89"/>
    </location>
</feature>
<evidence type="ECO:0000256" key="1">
    <source>
        <dbReference type="SAM" id="MobiDB-lite"/>
    </source>
</evidence>
<dbReference type="Gramene" id="MELO3C004240.2.1">
    <property type="protein sequence ID" value="MELO3C004240.2.1"/>
    <property type="gene ID" value="MELO3C004240.2"/>
</dbReference>
<name>A0A9I9CIS9_CUCME</name>
<protein>
    <submittedName>
        <fullName evidence="2">Uncharacterized protein</fullName>
    </submittedName>
</protein>
<organism evidence="2">
    <name type="scientific">Cucumis melo</name>
    <name type="common">Muskmelon</name>
    <dbReference type="NCBI Taxonomy" id="3656"/>
    <lineage>
        <taxon>Eukaryota</taxon>
        <taxon>Viridiplantae</taxon>
        <taxon>Streptophyta</taxon>
        <taxon>Embryophyta</taxon>
        <taxon>Tracheophyta</taxon>
        <taxon>Spermatophyta</taxon>
        <taxon>Magnoliopsida</taxon>
        <taxon>eudicotyledons</taxon>
        <taxon>Gunneridae</taxon>
        <taxon>Pentapetalae</taxon>
        <taxon>rosids</taxon>
        <taxon>fabids</taxon>
        <taxon>Cucurbitales</taxon>
        <taxon>Cucurbitaceae</taxon>
        <taxon>Benincaseae</taxon>
        <taxon>Cucumis</taxon>
    </lineage>
</organism>
<reference evidence="2" key="1">
    <citation type="submission" date="2023-03" db="UniProtKB">
        <authorList>
            <consortium name="EnsemblPlants"/>
        </authorList>
    </citation>
    <scope>IDENTIFICATION</scope>
</reference>
<sequence>MTINLSCTHELHYNSTAQQLSETIKNTRMKLSDVQDIASNQNHLPFDLLLPELTDIASTVDKIPSSIYDGPGNVPGRSKNVASDFKGIS</sequence>
<dbReference type="AlphaFoldDB" id="A0A9I9CIS9"/>
<dbReference type="EnsemblPlants" id="MELO3C004240.2.1">
    <property type="protein sequence ID" value="MELO3C004240.2.1"/>
    <property type="gene ID" value="MELO3C004240.2"/>
</dbReference>
<proteinExistence type="predicted"/>
<accession>A0A9I9CIS9</accession>